<proteinExistence type="predicted"/>
<dbReference type="eggNOG" id="COG4782">
    <property type="taxonomic scope" value="Bacteria"/>
</dbReference>
<evidence type="ECO:0000256" key="1">
    <source>
        <dbReference type="SAM" id="SignalP"/>
    </source>
</evidence>
<keyword evidence="3" id="KW-1185">Reference proteome</keyword>
<dbReference type="RefSeq" id="WP_007797517.1">
    <property type="nucleotide sequence ID" value="NZ_DS022276.1"/>
</dbReference>
<dbReference type="PANTHER" id="PTHR36513:SF1">
    <property type="entry name" value="TRANSMEMBRANE PROTEIN"/>
    <property type="match status" value="1"/>
</dbReference>
<dbReference type="AlphaFoldDB" id="Q0FMY2"/>
<dbReference type="InterPro" id="IPR029058">
    <property type="entry name" value="AB_hydrolase_fold"/>
</dbReference>
<dbReference type="OrthoDB" id="9797755at2"/>
<keyword evidence="1" id="KW-0732">Signal</keyword>
<dbReference type="InterPro" id="IPR010297">
    <property type="entry name" value="DUF900_hydrolase"/>
</dbReference>
<accession>Q0FMY2</accession>
<dbReference type="STRING" id="314265.R2601_17998"/>
<feature type="chain" id="PRO_5004171799" description="Lipoprotein" evidence="1">
    <location>
        <begin position="29"/>
        <end position="355"/>
    </location>
</feature>
<dbReference type="ESTHER" id="9rhob-q0fmy2">
    <property type="family name" value="Duf_900"/>
</dbReference>
<dbReference type="PANTHER" id="PTHR36513">
    <property type="entry name" value="ABC TRANSMEMBRANE TYPE-1 DOMAIN-CONTAINING PROTEIN"/>
    <property type="match status" value="1"/>
</dbReference>
<dbReference type="HOGENOM" id="CLU_030170_2_0_5"/>
<evidence type="ECO:0000313" key="2">
    <source>
        <dbReference type="EMBL" id="EAU45520.1"/>
    </source>
</evidence>
<feature type="signal peptide" evidence="1">
    <location>
        <begin position="1"/>
        <end position="28"/>
    </location>
</feature>
<sequence length="355" mass="38622">MTTCPSGLRFLVLAAALSAALWPSPAVRAETVAAEAVAEAAAPRGVPYLTIRNRTGLGDPRKFYGDERSDLKAGWCDIGERRLPMLSSVAEAAPFYIPEEILRVDGIRESAPAALLDAFETGVEDAAPVLFTHGFYIDFEKGCRRATALQENAGLMGQFLWFSWPSNGDALNYTHDEADLYWSVPNLADTISELEGRFGPGRVNMAGHSLGARGVALALAELASRNSGEQLGEVVLLAPDMDFGIFERLLPRIRPLATSITVYVTERDWPLALSAQLHGYPRLGEAGNPVEALDGVEVIDLSDLQVRSSSGHLYHIYNPEVGDDLAQLFKDGLHAAERRNLVQDGPNLWRLQPAQ</sequence>
<evidence type="ECO:0000313" key="3">
    <source>
        <dbReference type="Proteomes" id="UP000006230"/>
    </source>
</evidence>
<dbReference type="Pfam" id="PF05990">
    <property type="entry name" value="DUF900"/>
    <property type="match status" value="1"/>
</dbReference>
<dbReference type="SUPFAM" id="SSF53474">
    <property type="entry name" value="alpha/beta-Hydrolases"/>
    <property type="match status" value="1"/>
</dbReference>
<dbReference type="EMBL" id="AATQ01000025">
    <property type="protein sequence ID" value="EAU45520.1"/>
    <property type="molecule type" value="Genomic_DNA"/>
</dbReference>
<dbReference type="Gene3D" id="3.40.50.1820">
    <property type="entry name" value="alpha/beta hydrolase"/>
    <property type="match status" value="1"/>
</dbReference>
<organism evidence="2 3">
    <name type="scientific">Salipiger bermudensis (strain DSM 26914 / JCM 13377 / KCTC 12554 / HTCC2601)</name>
    <name type="common">Pelagibaca bermudensis</name>
    <dbReference type="NCBI Taxonomy" id="314265"/>
    <lineage>
        <taxon>Bacteria</taxon>
        <taxon>Pseudomonadati</taxon>
        <taxon>Pseudomonadota</taxon>
        <taxon>Alphaproteobacteria</taxon>
        <taxon>Rhodobacterales</taxon>
        <taxon>Roseobacteraceae</taxon>
        <taxon>Salipiger</taxon>
    </lineage>
</organism>
<dbReference type="Proteomes" id="UP000006230">
    <property type="component" value="Unassembled WGS sequence"/>
</dbReference>
<reference evidence="2 3" key="1">
    <citation type="journal article" date="2010" name="J. Bacteriol.">
        <title>Genome sequences of Pelagibaca bermudensis HTCC2601T and Maritimibacter alkaliphilus HTCC2654T, the type strains of two marine Roseobacter genera.</title>
        <authorList>
            <person name="Thrash J.C."/>
            <person name="Cho J.C."/>
            <person name="Ferriera S."/>
            <person name="Johnson J."/>
            <person name="Vergin K.L."/>
            <person name="Giovannoni S.J."/>
        </authorList>
    </citation>
    <scope>NUCLEOTIDE SEQUENCE [LARGE SCALE GENOMIC DNA]</scope>
    <source>
        <strain evidence="3">DSM 26914 / JCM 13377 / KCTC 12554 / HTCC2601</strain>
    </source>
</reference>
<evidence type="ECO:0008006" key="4">
    <source>
        <dbReference type="Google" id="ProtNLM"/>
    </source>
</evidence>
<name>Q0FMY2_SALBH</name>
<comment type="caution">
    <text evidence="2">The sequence shown here is derived from an EMBL/GenBank/DDBJ whole genome shotgun (WGS) entry which is preliminary data.</text>
</comment>
<gene>
    <name evidence="2" type="ORF">R2601_17998</name>
</gene>
<protein>
    <recommendedName>
        <fullName evidence="4">Lipoprotein</fullName>
    </recommendedName>
</protein>